<comment type="similarity">
    <text evidence="9">Belongs to the 'phage' integrase family. XerC subfamily.</text>
</comment>
<keyword evidence="5 9" id="KW-0229">DNA integration</keyword>
<dbReference type="Proteomes" id="UP001415169">
    <property type="component" value="Unassembled WGS sequence"/>
</dbReference>
<evidence type="ECO:0000256" key="2">
    <source>
        <dbReference type="ARBA" id="ARBA00022490"/>
    </source>
</evidence>
<reference evidence="12" key="2">
    <citation type="submission" date="2023-12" db="EMBL/GenBank/DDBJ databases">
        <authorList>
            <person name="Sun Q."/>
            <person name="Inoue M."/>
        </authorList>
    </citation>
    <scope>NUCLEOTIDE SEQUENCE</scope>
    <source>
        <strain evidence="12">JCM 17590</strain>
    </source>
</reference>
<name>A0ABP7ZG93_9MICO</name>
<gene>
    <name evidence="9" type="primary">xerC</name>
    <name evidence="12" type="ORF">GCM10022286_07750</name>
</gene>
<protein>
    <recommendedName>
        <fullName evidence="9">Tyrosine recombinase XerC</fullName>
    </recommendedName>
</protein>
<dbReference type="InterPro" id="IPR004107">
    <property type="entry name" value="Integrase_SAM-like_N"/>
</dbReference>
<feature type="active site" evidence="9">
    <location>
        <position position="266"/>
    </location>
</feature>
<evidence type="ECO:0000256" key="5">
    <source>
        <dbReference type="ARBA" id="ARBA00022908"/>
    </source>
</evidence>
<comment type="subcellular location">
    <subcellularLocation>
        <location evidence="1 9">Cytoplasm</location>
    </subcellularLocation>
</comment>
<dbReference type="Gene3D" id="1.10.150.130">
    <property type="match status" value="1"/>
</dbReference>
<keyword evidence="6 9" id="KW-0238">DNA-binding</keyword>
<reference evidence="12" key="1">
    <citation type="journal article" date="2014" name="Int. J. Syst. Evol. Microbiol.">
        <title>Complete genome of a new Firmicutes species belonging to the dominant human colonic microbiota ('Ruminococcus bicirculans') reveals two chromosomes and a selective capacity to utilize plant glucans.</title>
        <authorList>
            <consortium name="NISC Comparative Sequencing Program"/>
            <person name="Wegmann U."/>
            <person name="Louis P."/>
            <person name="Goesmann A."/>
            <person name="Henrissat B."/>
            <person name="Duncan S.H."/>
            <person name="Flint H.J."/>
        </authorList>
    </citation>
    <scope>NUCLEOTIDE SEQUENCE</scope>
    <source>
        <strain evidence="12">JCM 17590</strain>
    </source>
</reference>
<comment type="function">
    <text evidence="9">Site-specific tyrosine recombinase, which acts by catalyzing the cutting and rejoining of the recombining DNA molecules. The XerC-XerD complex is essential to convert dimers of the bacterial chromosome into monomers to permit their segregation at cell division. It also contributes to the segregational stability of plasmids.</text>
</comment>
<dbReference type="InterPro" id="IPR050090">
    <property type="entry name" value="Tyrosine_recombinase_XerCD"/>
</dbReference>
<evidence type="ECO:0000256" key="4">
    <source>
        <dbReference type="ARBA" id="ARBA00022829"/>
    </source>
</evidence>
<comment type="subunit">
    <text evidence="9">Forms a cyclic heterotetrameric complex composed of two molecules of XerC and two molecules of XerD.</text>
</comment>
<dbReference type="Pfam" id="PF02899">
    <property type="entry name" value="Phage_int_SAM_1"/>
    <property type="match status" value="1"/>
</dbReference>
<sequence length="320" mass="34411">MGVGRAEGVRALHPERVRLSDATARFLEHARYERGLSDATITSYRADLAGLERFAAEAGVRDLEDLDLEVLRAWQWAGSESGLAASTLARRSAAARSFTSWAARAGLRETDPGVRLTSPKLGHHLPRVVAQDQMRELLERAAQRAEAGDPKEVRNRAVLELLYASGVRVSELVGLDTGDLDLDRLTMVVTGKGSKQRTVPFGVPALGAVVDYLRTGRPTLLARGDGSAGDALFLGASGRRMSTRAVYELVARALSAFPGGGPRGPHTFRHTAATHLLDGGADLRAVQELLGHASLGTTQIYTHVSVERLKQSYAQAHPRA</sequence>
<dbReference type="InterPro" id="IPR013762">
    <property type="entry name" value="Integrase-like_cat_sf"/>
</dbReference>
<dbReference type="CDD" id="cd00798">
    <property type="entry name" value="INT_XerDC_C"/>
    <property type="match status" value="1"/>
</dbReference>
<dbReference type="SUPFAM" id="SSF56349">
    <property type="entry name" value="DNA breaking-rejoining enzymes"/>
    <property type="match status" value="1"/>
</dbReference>
<evidence type="ECO:0000256" key="6">
    <source>
        <dbReference type="ARBA" id="ARBA00023125"/>
    </source>
</evidence>
<keyword evidence="3 9" id="KW-0132">Cell division</keyword>
<proteinExistence type="inferred from homology"/>
<dbReference type="NCBIfam" id="NF001399">
    <property type="entry name" value="PRK00283.1"/>
    <property type="match status" value="1"/>
</dbReference>
<keyword evidence="4 9" id="KW-0159">Chromosome partition</keyword>
<dbReference type="InterPro" id="IPR010998">
    <property type="entry name" value="Integrase_recombinase_N"/>
</dbReference>
<dbReference type="EMBL" id="BAABBV010000001">
    <property type="protein sequence ID" value="GAA4156844.1"/>
    <property type="molecule type" value="Genomic_DNA"/>
</dbReference>
<feature type="active site" evidence="9">
    <location>
        <position position="292"/>
    </location>
</feature>
<evidence type="ECO:0000313" key="13">
    <source>
        <dbReference type="Proteomes" id="UP001415169"/>
    </source>
</evidence>
<dbReference type="HAMAP" id="MF_01808">
    <property type="entry name" value="Recomb_XerC_XerD"/>
    <property type="match status" value="1"/>
</dbReference>
<feature type="domain" description="Core-binding (CB)" evidence="11">
    <location>
        <begin position="17"/>
        <end position="103"/>
    </location>
</feature>
<accession>A0ABP7ZG93</accession>
<dbReference type="PANTHER" id="PTHR30349">
    <property type="entry name" value="PHAGE INTEGRASE-RELATED"/>
    <property type="match status" value="1"/>
</dbReference>
<keyword evidence="13" id="KW-1185">Reference proteome</keyword>
<evidence type="ECO:0000313" key="12">
    <source>
        <dbReference type="EMBL" id="GAA4156844.1"/>
    </source>
</evidence>
<dbReference type="InterPro" id="IPR002104">
    <property type="entry name" value="Integrase_catalytic"/>
</dbReference>
<dbReference type="InterPro" id="IPR044068">
    <property type="entry name" value="CB"/>
</dbReference>
<comment type="caution">
    <text evidence="12">The sequence shown here is derived from an EMBL/GenBank/DDBJ whole genome shotgun (WGS) entry which is preliminary data.</text>
</comment>
<evidence type="ECO:0000256" key="3">
    <source>
        <dbReference type="ARBA" id="ARBA00022618"/>
    </source>
</evidence>
<feature type="active site" description="O-(3'-phospho-DNA)-tyrosine intermediate" evidence="9">
    <location>
        <position position="301"/>
    </location>
</feature>
<feature type="active site" evidence="9">
    <location>
        <position position="269"/>
    </location>
</feature>
<dbReference type="Gene3D" id="1.10.443.10">
    <property type="entry name" value="Intergrase catalytic core"/>
    <property type="match status" value="1"/>
</dbReference>
<keyword evidence="8 9" id="KW-0131">Cell cycle</keyword>
<feature type="domain" description="Tyr recombinase" evidence="10">
    <location>
        <begin position="124"/>
        <end position="314"/>
    </location>
</feature>
<dbReference type="PROSITE" id="PS51898">
    <property type="entry name" value="TYR_RECOMBINASE"/>
    <property type="match status" value="1"/>
</dbReference>
<evidence type="ECO:0000256" key="9">
    <source>
        <dbReference type="HAMAP-Rule" id="MF_01808"/>
    </source>
</evidence>
<evidence type="ECO:0000259" key="11">
    <source>
        <dbReference type="PROSITE" id="PS51900"/>
    </source>
</evidence>
<dbReference type="InterPro" id="IPR023009">
    <property type="entry name" value="Tyrosine_recombinase_XerC/XerD"/>
</dbReference>
<dbReference type="InterPro" id="IPR011010">
    <property type="entry name" value="DNA_brk_join_enz"/>
</dbReference>
<dbReference type="Pfam" id="PF00589">
    <property type="entry name" value="Phage_integrase"/>
    <property type="match status" value="1"/>
</dbReference>
<keyword evidence="7 9" id="KW-0233">DNA recombination</keyword>
<feature type="active site" evidence="9">
    <location>
        <position position="192"/>
    </location>
</feature>
<organism evidence="12 13">
    <name type="scientific">Gryllotalpicola daejeonensis</name>
    <dbReference type="NCBI Taxonomy" id="993087"/>
    <lineage>
        <taxon>Bacteria</taxon>
        <taxon>Bacillati</taxon>
        <taxon>Actinomycetota</taxon>
        <taxon>Actinomycetes</taxon>
        <taxon>Micrococcales</taxon>
        <taxon>Microbacteriaceae</taxon>
        <taxon>Gryllotalpicola</taxon>
    </lineage>
</organism>
<evidence type="ECO:0000256" key="8">
    <source>
        <dbReference type="ARBA" id="ARBA00023306"/>
    </source>
</evidence>
<evidence type="ECO:0000256" key="7">
    <source>
        <dbReference type="ARBA" id="ARBA00023172"/>
    </source>
</evidence>
<evidence type="ECO:0000256" key="1">
    <source>
        <dbReference type="ARBA" id="ARBA00004496"/>
    </source>
</evidence>
<feature type="active site" evidence="9">
    <location>
        <position position="168"/>
    </location>
</feature>
<evidence type="ECO:0000259" key="10">
    <source>
        <dbReference type="PROSITE" id="PS51898"/>
    </source>
</evidence>
<keyword evidence="2 9" id="KW-0963">Cytoplasm</keyword>
<dbReference type="PANTHER" id="PTHR30349:SF77">
    <property type="entry name" value="TYROSINE RECOMBINASE XERC"/>
    <property type="match status" value="1"/>
</dbReference>
<dbReference type="PROSITE" id="PS51900">
    <property type="entry name" value="CB"/>
    <property type="match status" value="1"/>
</dbReference>